<dbReference type="AlphaFoldDB" id="A0A928TXP4"/>
<proteinExistence type="predicted"/>
<gene>
    <name evidence="2" type="ORF">HS096_04715</name>
</gene>
<dbReference type="PANTHER" id="PTHR42883">
    <property type="entry name" value="GLUCOSE-1-PHOSPHATE THYMIDYLTRANSFERASE"/>
    <property type="match status" value="1"/>
</dbReference>
<dbReference type="NCBIfam" id="TIGR01208">
    <property type="entry name" value="rmlA_long"/>
    <property type="match status" value="1"/>
</dbReference>
<evidence type="ECO:0000259" key="1">
    <source>
        <dbReference type="Pfam" id="PF00483"/>
    </source>
</evidence>
<keyword evidence="2" id="KW-0548">Nucleotidyltransferase</keyword>
<sequence>MKALITAGGRATRLRPITHTLNKHLIPLANKPMIFYAIQNISDIGISDIGISVNPGEEEVQKICGDGSKWGVRLTYIEQKGGPLGIAHVVNNARDFLGNEPFIFYLGDNIILSGLQRFVDAFEMNDLNCVLALSRVSDPQRFGVPEIRDGRIIRVDEKPSQPKSEYAVTGIYVYDSSFFEAFGHIHPSARGEYEISDVHTWLIANGYRVGYEEITGWWKDTGKPEDLLHGNDLLLDGLSGQVFENGVRIDAGAIIEGVAVVGQGSHIGSGTILKGPVSIGKNCSMKNAVIGPYVSLSDHVTIDGAQIERSIVMEGTRISIPEEICDSIFGRNVTAHPSESAPPGKRRYLLGDNAVVHL</sequence>
<dbReference type="Proteomes" id="UP000710385">
    <property type="component" value="Unassembled WGS sequence"/>
</dbReference>
<dbReference type="PROSITE" id="PS00101">
    <property type="entry name" value="HEXAPEP_TRANSFERASES"/>
    <property type="match status" value="1"/>
</dbReference>
<dbReference type="EMBL" id="JABTTY010000001">
    <property type="protein sequence ID" value="MBE7525658.1"/>
    <property type="molecule type" value="Genomic_DNA"/>
</dbReference>
<evidence type="ECO:0000313" key="2">
    <source>
        <dbReference type="EMBL" id="MBE7525658.1"/>
    </source>
</evidence>
<dbReference type="GO" id="GO:0008879">
    <property type="term" value="F:glucose-1-phosphate thymidylyltransferase activity"/>
    <property type="evidence" value="ECO:0007669"/>
    <property type="project" value="UniProtKB-EC"/>
</dbReference>
<reference evidence="2" key="1">
    <citation type="submission" date="2020-05" db="EMBL/GenBank/DDBJ databases">
        <title>High-Quality Genomes of Partial-Nitritation/Anammox System by Hierarchical Clustering Based Hybrid Assembly.</title>
        <authorList>
            <person name="Liu L."/>
            <person name="Wang Y."/>
            <person name="Che Y."/>
            <person name="Chen Y."/>
            <person name="Xia Y."/>
            <person name="Luo R."/>
            <person name="Cheng S.H."/>
            <person name="Zheng C."/>
            <person name="Zhang T."/>
        </authorList>
    </citation>
    <scope>NUCLEOTIDE SEQUENCE</scope>
    <source>
        <strain evidence="2">H1_PAT1</strain>
    </source>
</reference>
<dbReference type="Pfam" id="PF00483">
    <property type="entry name" value="NTP_transferase"/>
    <property type="match status" value="1"/>
</dbReference>
<dbReference type="EC" id="2.7.7.24" evidence="2"/>
<dbReference type="InterPro" id="IPR029044">
    <property type="entry name" value="Nucleotide-diphossugar_trans"/>
</dbReference>
<dbReference type="InterPro" id="IPR018357">
    <property type="entry name" value="Hexapep_transf_CS"/>
</dbReference>
<organism evidence="2 3">
    <name type="scientific">candidate division WWE3 bacterium</name>
    <dbReference type="NCBI Taxonomy" id="2053526"/>
    <lineage>
        <taxon>Bacteria</taxon>
        <taxon>Katanobacteria</taxon>
    </lineage>
</organism>
<keyword evidence="2" id="KW-0808">Transferase</keyword>
<protein>
    <submittedName>
        <fullName evidence="2">Glucose-1-phosphate thymidylyltransferase</fullName>
        <ecNumber evidence="2">2.7.7.24</ecNumber>
    </submittedName>
</protein>
<comment type="caution">
    <text evidence="2">The sequence shown here is derived from an EMBL/GenBank/DDBJ whole genome shotgun (WGS) entry which is preliminary data.</text>
</comment>
<accession>A0A928TXP4</accession>
<name>A0A928TXP4_UNCKA</name>
<dbReference type="PANTHER" id="PTHR42883:SF2">
    <property type="entry name" value="THYMIDYLYLTRANSFERASE"/>
    <property type="match status" value="1"/>
</dbReference>
<dbReference type="Gene3D" id="2.160.10.10">
    <property type="entry name" value="Hexapeptide repeat proteins"/>
    <property type="match status" value="1"/>
</dbReference>
<dbReference type="InterPro" id="IPR005908">
    <property type="entry name" value="G1P_thy_trans_l"/>
</dbReference>
<dbReference type="SUPFAM" id="SSF53448">
    <property type="entry name" value="Nucleotide-diphospho-sugar transferases"/>
    <property type="match status" value="1"/>
</dbReference>
<dbReference type="CDD" id="cd04189">
    <property type="entry name" value="G1P_TT_long"/>
    <property type="match status" value="1"/>
</dbReference>
<dbReference type="Gene3D" id="3.90.550.10">
    <property type="entry name" value="Spore Coat Polysaccharide Biosynthesis Protein SpsA, Chain A"/>
    <property type="match status" value="1"/>
</dbReference>
<evidence type="ECO:0000313" key="3">
    <source>
        <dbReference type="Proteomes" id="UP000710385"/>
    </source>
</evidence>
<feature type="domain" description="Nucleotidyl transferase" evidence="1">
    <location>
        <begin position="2"/>
        <end position="234"/>
    </location>
</feature>
<dbReference type="InterPro" id="IPR005835">
    <property type="entry name" value="NTP_transferase_dom"/>
</dbReference>